<evidence type="ECO:0008006" key="4">
    <source>
        <dbReference type="Google" id="ProtNLM"/>
    </source>
</evidence>
<evidence type="ECO:0000256" key="1">
    <source>
        <dbReference type="ARBA" id="ARBA00022536"/>
    </source>
</evidence>
<protein>
    <recommendedName>
        <fullName evidence="4">Vitellogenin receptor</fullName>
    </recommendedName>
</protein>
<dbReference type="Proteomes" id="UP000759131">
    <property type="component" value="Unassembled WGS sequence"/>
</dbReference>
<dbReference type="EMBL" id="OC870269">
    <property type="protein sequence ID" value="CAD7634950.1"/>
    <property type="molecule type" value="Genomic_DNA"/>
</dbReference>
<dbReference type="SMART" id="SM00135">
    <property type="entry name" value="LY"/>
    <property type="match status" value="3"/>
</dbReference>
<feature type="non-terminal residue" evidence="2">
    <location>
        <position position="630"/>
    </location>
</feature>
<dbReference type="EMBL" id="CAJPIZ010015694">
    <property type="protein sequence ID" value="CAG2115380.1"/>
    <property type="molecule type" value="Genomic_DNA"/>
</dbReference>
<dbReference type="AlphaFoldDB" id="A0A7R9L4Z5"/>
<reference evidence="2" key="1">
    <citation type="submission" date="2020-11" db="EMBL/GenBank/DDBJ databases">
        <authorList>
            <person name="Tran Van P."/>
        </authorList>
    </citation>
    <scope>NUCLEOTIDE SEQUENCE</scope>
</reference>
<dbReference type="InterPro" id="IPR011042">
    <property type="entry name" value="6-blade_b-propeller_TolB-like"/>
</dbReference>
<keyword evidence="1" id="KW-0245">EGF-like domain</keyword>
<gene>
    <name evidence="2" type="ORF">OSB1V03_LOCUS15342</name>
</gene>
<accession>A0A7R9L4Z5</accession>
<sequence length="630" mass="71474">IRKCNEDGSDPQILVYEDIRQPNCLAIDFTTQTIMSSAVETVVKSKDNIDFVRIIHSSKQKSGTDYCKDTNCEHICVPNGKHGYRCVCPHNQTCSDNNTTLPTLQDIPKQTANITALSAMMATDEPLLMLTAYKRDIRLARLSTDTIYFNKYMGINAVNMSSASRQLFPIVSQQKCVTKDIGVDPLAALLFWSEYIDTSPRNPMDNYNEIQRKCRIMRSTQDGRNVRVLLRSEPIDRHSLNVDINERRLYWIGRQNVSYEGNDRRVHYRTNNIVNNLFTDIYAGYLYWAEERNYTIMRAPIGRSKLSTSELATVAVKSGVVITGLKVWTGTDCTSRVYGLTATTPVTQDMFPPFKLMPNETYLMFARDYEGIYDYEIKYMAYDWVHNSVYISYLKGIEVFTLSDNMYSYDVITHFETQGDVAVDPLEGLLVWSQWTYSSVLRKYTGRIMSANLDGSDVQVINNNTEIPTILSIDIKTQTVYWIDKNMGSVNSMDYFGGNLRQILVDKTLLKSAYFMDVFDGYIFWSNSDGSGVHRTDGNTTDTAVLSYTAVQGVRVLDASRQPNGTDSCANHNCTQLCLPVRRDSYRCVCPKNMGQIINKVNTNSGQLSQNKATNTGSGYHWLIIAFGTN</sequence>
<organism evidence="2">
    <name type="scientific">Medioppia subpectinata</name>
    <dbReference type="NCBI Taxonomy" id="1979941"/>
    <lineage>
        <taxon>Eukaryota</taxon>
        <taxon>Metazoa</taxon>
        <taxon>Ecdysozoa</taxon>
        <taxon>Arthropoda</taxon>
        <taxon>Chelicerata</taxon>
        <taxon>Arachnida</taxon>
        <taxon>Acari</taxon>
        <taxon>Acariformes</taxon>
        <taxon>Sarcoptiformes</taxon>
        <taxon>Oribatida</taxon>
        <taxon>Brachypylina</taxon>
        <taxon>Oppioidea</taxon>
        <taxon>Oppiidae</taxon>
        <taxon>Medioppia</taxon>
    </lineage>
</organism>
<dbReference type="SUPFAM" id="SSF63825">
    <property type="entry name" value="YWTD domain"/>
    <property type="match status" value="2"/>
</dbReference>
<dbReference type="InterPro" id="IPR000033">
    <property type="entry name" value="LDLR_classB_rpt"/>
</dbReference>
<proteinExistence type="predicted"/>
<dbReference type="PANTHER" id="PTHR46513:SF35">
    <property type="entry name" value="EGF-LIKE DOMAIN-CONTAINING PROTEIN"/>
    <property type="match status" value="1"/>
</dbReference>
<dbReference type="OrthoDB" id="9990982at2759"/>
<keyword evidence="3" id="KW-1185">Reference proteome</keyword>
<evidence type="ECO:0000313" key="2">
    <source>
        <dbReference type="EMBL" id="CAD7634950.1"/>
    </source>
</evidence>
<evidence type="ECO:0000313" key="3">
    <source>
        <dbReference type="Proteomes" id="UP000759131"/>
    </source>
</evidence>
<dbReference type="PANTHER" id="PTHR46513">
    <property type="entry name" value="VITELLOGENIN RECEPTOR-LIKE PROTEIN-RELATED-RELATED"/>
    <property type="match status" value="1"/>
</dbReference>
<dbReference type="Gene3D" id="2.120.10.30">
    <property type="entry name" value="TolB, C-terminal domain"/>
    <property type="match status" value="3"/>
</dbReference>
<dbReference type="InterPro" id="IPR050778">
    <property type="entry name" value="Cueball_EGF_LRP_Nidogen"/>
</dbReference>
<name>A0A7R9L4Z5_9ACAR</name>